<gene>
    <name evidence="1" type="ORF">LOD99_3680</name>
</gene>
<protein>
    <submittedName>
        <fullName evidence="1">Uncharacterized protein</fullName>
    </submittedName>
</protein>
<dbReference type="AlphaFoldDB" id="A0AAV7JXN0"/>
<dbReference type="EMBL" id="JAKMXF010000277">
    <property type="protein sequence ID" value="KAI6653461.1"/>
    <property type="molecule type" value="Genomic_DNA"/>
</dbReference>
<proteinExistence type="predicted"/>
<evidence type="ECO:0000313" key="1">
    <source>
        <dbReference type="EMBL" id="KAI6653461.1"/>
    </source>
</evidence>
<evidence type="ECO:0000313" key="2">
    <source>
        <dbReference type="Proteomes" id="UP001165289"/>
    </source>
</evidence>
<reference evidence="1 2" key="1">
    <citation type="journal article" date="2023" name="BMC Biol.">
        <title>The compact genome of the sponge Oopsacas minuta (Hexactinellida) is lacking key metazoan core genes.</title>
        <authorList>
            <person name="Santini S."/>
            <person name="Schenkelaars Q."/>
            <person name="Jourda C."/>
            <person name="Duchesne M."/>
            <person name="Belahbib H."/>
            <person name="Rocher C."/>
            <person name="Selva M."/>
            <person name="Riesgo A."/>
            <person name="Vervoort M."/>
            <person name="Leys S.P."/>
            <person name="Kodjabachian L."/>
            <person name="Le Bivic A."/>
            <person name="Borchiellini C."/>
            <person name="Claverie J.M."/>
            <person name="Renard E."/>
        </authorList>
    </citation>
    <scope>NUCLEOTIDE SEQUENCE [LARGE SCALE GENOMIC DNA]</scope>
    <source>
        <strain evidence="1">SPO-2</strain>
    </source>
</reference>
<sequence>MLRTFQPNFQPSAKESKELFTINHKMKKWRNQLQMIRVLRPKRNLHSSRMYLRDCGFWYTGLTKRYDSASSTNDLYSFLWQYMNLSEDQIIQACEVFGKKYPDGISQNDLGEEVINLKAIHIANFGMNLWVL</sequence>
<keyword evidence="2" id="KW-1185">Reference proteome</keyword>
<dbReference type="Proteomes" id="UP001165289">
    <property type="component" value="Unassembled WGS sequence"/>
</dbReference>
<comment type="caution">
    <text evidence="1">The sequence shown here is derived from an EMBL/GenBank/DDBJ whole genome shotgun (WGS) entry which is preliminary data.</text>
</comment>
<accession>A0AAV7JXN0</accession>
<name>A0AAV7JXN0_9METZ</name>
<organism evidence="1 2">
    <name type="scientific">Oopsacas minuta</name>
    <dbReference type="NCBI Taxonomy" id="111878"/>
    <lineage>
        <taxon>Eukaryota</taxon>
        <taxon>Metazoa</taxon>
        <taxon>Porifera</taxon>
        <taxon>Hexactinellida</taxon>
        <taxon>Hexasterophora</taxon>
        <taxon>Lyssacinosida</taxon>
        <taxon>Leucopsacidae</taxon>
        <taxon>Oopsacas</taxon>
    </lineage>
</organism>